<dbReference type="Proteomes" id="UP000290174">
    <property type="component" value="Unassembled WGS sequence"/>
</dbReference>
<proteinExistence type="predicted"/>
<evidence type="ECO:0000313" key="1">
    <source>
        <dbReference type="EMBL" id="RXG88009.1"/>
    </source>
</evidence>
<accession>A0A4Q0QEX5</accession>
<dbReference type="RefSeq" id="WP_208758162.1">
    <property type="nucleotide sequence ID" value="NZ_CP022221.1"/>
</dbReference>
<gene>
    <name evidence="1" type="ORF">EAS61_30295</name>
</gene>
<sequence>MRSLPEILIVPSIYFNLQIFATKAPIDSRNGRMATGPKIALSIKLSLPIAREPVSIKEPSKRIAACRSLRQ</sequence>
<organism evidence="1 2">
    <name type="scientific">Bradyrhizobium zhanjiangense</name>
    <dbReference type="NCBI Taxonomy" id="1325107"/>
    <lineage>
        <taxon>Bacteria</taxon>
        <taxon>Pseudomonadati</taxon>
        <taxon>Pseudomonadota</taxon>
        <taxon>Alphaproteobacteria</taxon>
        <taxon>Hyphomicrobiales</taxon>
        <taxon>Nitrobacteraceae</taxon>
        <taxon>Bradyrhizobium</taxon>
    </lineage>
</organism>
<comment type="caution">
    <text evidence="1">The sequence shown here is derived from an EMBL/GenBank/DDBJ whole genome shotgun (WGS) entry which is preliminary data.</text>
</comment>
<evidence type="ECO:0000313" key="2">
    <source>
        <dbReference type="Proteomes" id="UP000290174"/>
    </source>
</evidence>
<dbReference type="EMBL" id="RKMK01000038">
    <property type="protein sequence ID" value="RXG88009.1"/>
    <property type="molecule type" value="Genomic_DNA"/>
</dbReference>
<dbReference type="AlphaFoldDB" id="A0A4Q0QEX5"/>
<protein>
    <submittedName>
        <fullName evidence="1">Uncharacterized protein</fullName>
    </submittedName>
</protein>
<name>A0A4Q0QEX5_9BRAD</name>
<reference evidence="1 2" key="1">
    <citation type="submission" date="2018-11" db="EMBL/GenBank/DDBJ databases">
        <title>Bradyrhizobium sp. nov., isolated from effective nodules of peanut in China.</title>
        <authorList>
            <person name="Li Y."/>
        </authorList>
    </citation>
    <scope>NUCLEOTIDE SEQUENCE [LARGE SCALE GENOMIC DNA]</scope>
    <source>
        <strain evidence="1 2">CCBAU 51770</strain>
    </source>
</reference>